<dbReference type="GO" id="GO:0005634">
    <property type="term" value="C:nucleus"/>
    <property type="evidence" value="ECO:0007669"/>
    <property type="project" value="UniProtKB-SubCell"/>
</dbReference>
<proteinExistence type="predicted"/>
<name>A0A8B7A3B2_ORYAF</name>
<sequence length="395" mass="45293">MPRYCAAICCKNRRGRNNKDRKLSFYPFPLHDKERLEKWLKNMKRDSWVPSKYQFLCSDHFTPDSLDIRWGIRYLKQTAVPTIFSVPEDNQEKDTSQKKPLKAELEDENEVCLKAKSEEPFASNEPKKSRVNTEVLPKCAELLDSSGLVKLSAPKTENTQSNILTLNLIKQDTEKPESTLETSVNQDTGIGGFYTSFENINSTTITLTTSDSEDIQHSLEGQEVFEVTTNHIANANFTDNSVEIKSAQENPVLFSTITQTVEDFSANKEPVVAIWVPTENSSPAINSFIPAQQNTMEMEDIDTEDSLHKDVDYGTEVLQIEHSYCRQDINKEHLWQKVSKLHSKITLLELQEQQTLGRLKSLEALIRQLKHETWLSEENVKIIENHFTTYEVTML</sequence>
<keyword evidence="5" id="KW-0175">Coiled coil</keyword>
<keyword evidence="6 9" id="KW-0238">DNA-binding</keyword>
<dbReference type="PROSITE" id="PS50950">
    <property type="entry name" value="ZF_THAP"/>
    <property type="match status" value="1"/>
</dbReference>
<dbReference type="Pfam" id="PF05485">
    <property type="entry name" value="THAP"/>
    <property type="match status" value="1"/>
</dbReference>
<dbReference type="Proteomes" id="UP000694850">
    <property type="component" value="Unplaced"/>
</dbReference>
<evidence type="ECO:0000313" key="12">
    <source>
        <dbReference type="RefSeq" id="XP_007942438.1"/>
    </source>
</evidence>
<keyword evidence="2" id="KW-0479">Metal-binding</keyword>
<dbReference type="RefSeq" id="XP_007942438.1">
    <property type="nucleotide sequence ID" value="XM_007944247.1"/>
</dbReference>
<dbReference type="SMART" id="SM00692">
    <property type="entry name" value="DM3"/>
    <property type="match status" value="1"/>
</dbReference>
<dbReference type="PANTHER" id="PTHR46927">
    <property type="entry name" value="AGAP005574-PA"/>
    <property type="match status" value="1"/>
</dbReference>
<dbReference type="GeneID" id="103199880"/>
<keyword evidence="7" id="KW-0539">Nucleus</keyword>
<evidence type="ECO:0000256" key="3">
    <source>
        <dbReference type="ARBA" id="ARBA00022771"/>
    </source>
</evidence>
<dbReference type="AlphaFoldDB" id="A0A8B7A3B2"/>
<evidence type="ECO:0000256" key="5">
    <source>
        <dbReference type="ARBA" id="ARBA00023054"/>
    </source>
</evidence>
<organism evidence="11 12">
    <name type="scientific">Orycteropus afer afer</name>
    <dbReference type="NCBI Taxonomy" id="1230840"/>
    <lineage>
        <taxon>Eukaryota</taxon>
        <taxon>Metazoa</taxon>
        <taxon>Chordata</taxon>
        <taxon>Craniata</taxon>
        <taxon>Vertebrata</taxon>
        <taxon>Euteleostomi</taxon>
        <taxon>Mammalia</taxon>
        <taxon>Eutheria</taxon>
        <taxon>Afrotheria</taxon>
        <taxon>Tubulidentata</taxon>
        <taxon>Orycteropodidae</taxon>
        <taxon>Orycteropus</taxon>
    </lineage>
</organism>
<dbReference type="SUPFAM" id="SSF57716">
    <property type="entry name" value="Glucocorticoid receptor-like (DNA-binding domain)"/>
    <property type="match status" value="1"/>
</dbReference>
<comment type="subcellular location">
    <subcellularLocation>
        <location evidence="1">Nucleus</location>
    </subcellularLocation>
</comment>
<evidence type="ECO:0000259" key="10">
    <source>
        <dbReference type="PROSITE" id="PS50950"/>
    </source>
</evidence>
<dbReference type="PANTHER" id="PTHR46927:SF1">
    <property type="entry name" value="THAP DOMAIN-CONTAINING PROTEIN 5"/>
    <property type="match status" value="1"/>
</dbReference>
<dbReference type="InterPro" id="IPR006612">
    <property type="entry name" value="THAP_Znf"/>
</dbReference>
<gene>
    <name evidence="12" type="primary">THAP5</name>
</gene>
<dbReference type="GO" id="GO:0008270">
    <property type="term" value="F:zinc ion binding"/>
    <property type="evidence" value="ECO:0007669"/>
    <property type="project" value="UniProtKB-KW"/>
</dbReference>
<keyword evidence="11" id="KW-1185">Reference proteome</keyword>
<dbReference type="OrthoDB" id="5982876at2759"/>
<dbReference type="SMART" id="SM00980">
    <property type="entry name" value="THAP"/>
    <property type="match status" value="1"/>
</dbReference>
<keyword evidence="4" id="KW-0862">Zinc</keyword>
<protein>
    <recommendedName>
        <fullName evidence="8">THAP domain-containing protein 5</fullName>
    </recommendedName>
</protein>
<evidence type="ECO:0000256" key="7">
    <source>
        <dbReference type="ARBA" id="ARBA00023242"/>
    </source>
</evidence>
<evidence type="ECO:0000256" key="4">
    <source>
        <dbReference type="ARBA" id="ARBA00022833"/>
    </source>
</evidence>
<dbReference type="CTD" id="168451"/>
<evidence type="ECO:0000256" key="9">
    <source>
        <dbReference type="PROSITE-ProRule" id="PRU00309"/>
    </source>
</evidence>
<evidence type="ECO:0000256" key="2">
    <source>
        <dbReference type="ARBA" id="ARBA00022723"/>
    </source>
</evidence>
<evidence type="ECO:0000256" key="1">
    <source>
        <dbReference type="ARBA" id="ARBA00004123"/>
    </source>
</evidence>
<dbReference type="GO" id="GO:0003677">
    <property type="term" value="F:DNA binding"/>
    <property type="evidence" value="ECO:0007669"/>
    <property type="project" value="UniProtKB-UniRule"/>
</dbReference>
<reference evidence="12" key="1">
    <citation type="submission" date="2025-08" db="UniProtKB">
        <authorList>
            <consortium name="RefSeq"/>
        </authorList>
    </citation>
    <scope>IDENTIFICATION</scope>
</reference>
<evidence type="ECO:0000256" key="8">
    <source>
        <dbReference type="ARBA" id="ARBA00039526"/>
    </source>
</evidence>
<dbReference type="InterPro" id="IPR052224">
    <property type="entry name" value="THAP_domain_protein"/>
</dbReference>
<evidence type="ECO:0000256" key="6">
    <source>
        <dbReference type="ARBA" id="ARBA00023125"/>
    </source>
</evidence>
<accession>A0A8B7A3B2</accession>
<feature type="domain" description="THAP-type" evidence="10">
    <location>
        <begin position="1"/>
        <end position="84"/>
    </location>
</feature>
<evidence type="ECO:0000313" key="11">
    <source>
        <dbReference type="Proteomes" id="UP000694850"/>
    </source>
</evidence>
<keyword evidence="3 9" id="KW-0863">Zinc-finger</keyword>